<keyword evidence="5 10" id="KW-0552">Olfaction</keyword>
<evidence type="ECO:0000313" key="11">
    <source>
        <dbReference type="EMBL" id="KAJ8924764.1"/>
    </source>
</evidence>
<reference evidence="11 12" key="1">
    <citation type="journal article" date="2023" name="Insect Mol. Biol.">
        <title>Genome sequencing provides insights into the evolution of gene families encoding plant cell wall-degrading enzymes in longhorned beetles.</title>
        <authorList>
            <person name="Shin N.R."/>
            <person name="Okamura Y."/>
            <person name="Kirsch R."/>
            <person name="Pauchet Y."/>
        </authorList>
    </citation>
    <scope>NUCLEOTIDE SEQUENCE [LARGE SCALE GENOMIC DNA]</scope>
    <source>
        <strain evidence="11">EAD_L_NR</strain>
    </source>
</reference>
<keyword evidence="9 10" id="KW-0807">Transducer</keyword>
<feature type="transmembrane region" description="Helical" evidence="10">
    <location>
        <begin position="300"/>
        <end position="322"/>
    </location>
</feature>
<keyword evidence="6 10" id="KW-1133">Transmembrane helix</keyword>
<dbReference type="PANTHER" id="PTHR21137">
    <property type="entry name" value="ODORANT RECEPTOR"/>
    <property type="match status" value="1"/>
</dbReference>
<keyword evidence="7 10" id="KW-0472">Membrane</keyword>
<dbReference type="EMBL" id="JANEYG010000002">
    <property type="protein sequence ID" value="KAJ8924764.1"/>
    <property type="molecule type" value="Genomic_DNA"/>
</dbReference>
<feature type="transmembrane region" description="Helical" evidence="10">
    <location>
        <begin position="68"/>
        <end position="89"/>
    </location>
</feature>
<dbReference type="Proteomes" id="UP001159042">
    <property type="component" value="Unassembled WGS sequence"/>
</dbReference>
<accession>A0AAV8WDZ6</accession>
<keyword evidence="12" id="KW-1185">Reference proteome</keyword>
<keyword evidence="2" id="KW-1003">Cell membrane</keyword>
<evidence type="ECO:0000256" key="2">
    <source>
        <dbReference type="ARBA" id="ARBA00022475"/>
    </source>
</evidence>
<dbReference type="GO" id="GO:0007165">
    <property type="term" value="P:signal transduction"/>
    <property type="evidence" value="ECO:0007669"/>
    <property type="project" value="UniProtKB-KW"/>
</dbReference>
<feature type="transmembrane region" description="Helical" evidence="10">
    <location>
        <begin position="185"/>
        <end position="212"/>
    </location>
</feature>
<evidence type="ECO:0000256" key="1">
    <source>
        <dbReference type="ARBA" id="ARBA00004651"/>
    </source>
</evidence>
<organism evidence="11 12">
    <name type="scientific">Exocentrus adspersus</name>
    <dbReference type="NCBI Taxonomy" id="1586481"/>
    <lineage>
        <taxon>Eukaryota</taxon>
        <taxon>Metazoa</taxon>
        <taxon>Ecdysozoa</taxon>
        <taxon>Arthropoda</taxon>
        <taxon>Hexapoda</taxon>
        <taxon>Insecta</taxon>
        <taxon>Pterygota</taxon>
        <taxon>Neoptera</taxon>
        <taxon>Endopterygota</taxon>
        <taxon>Coleoptera</taxon>
        <taxon>Polyphaga</taxon>
        <taxon>Cucujiformia</taxon>
        <taxon>Chrysomeloidea</taxon>
        <taxon>Cerambycidae</taxon>
        <taxon>Lamiinae</taxon>
        <taxon>Acanthocinini</taxon>
        <taxon>Exocentrus</taxon>
    </lineage>
</organism>
<dbReference type="PANTHER" id="PTHR21137:SF3">
    <property type="entry name" value="ODORANT RECEPTOR 30A-RELATED"/>
    <property type="match status" value="1"/>
</dbReference>
<comment type="subcellular location">
    <subcellularLocation>
        <location evidence="1 10">Cell membrane</location>
        <topology evidence="1 10">Multi-pass membrane protein</topology>
    </subcellularLocation>
</comment>
<evidence type="ECO:0000256" key="3">
    <source>
        <dbReference type="ARBA" id="ARBA00022606"/>
    </source>
</evidence>
<evidence type="ECO:0000256" key="5">
    <source>
        <dbReference type="ARBA" id="ARBA00022725"/>
    </source>
</evidence>
<dbReference type="InterPro" id="IPR004117">
    <property type="entry name" value="7tm6_olfct_rcpt"/>
</dbReference>
<dbReference type="AlphaFoldDB" id="A0AAV8WDZ6"/>
<evidence type="ECO:0000256" key="4">
    <source>
        <dbReference type="ARBA" id="ARBA00022692"/>
    </source>
</evidence>
<feature type="transmembrane region" description="Helical" evidence="10">
    <location>
        <begin position="134"/>
        <end position="152"/>
    </location>
</feature>
<name>A0AAV8WDZ6_9CUCU</name>
<sequence>MDEKVGNNSLLCYLKPIMIFIGALPHTLIDFNKNLYILYQYMIQGAFLLFLILLYIGLSQLHGPIDQIFQSISVLAVYSIMYVKGLVCLSKNIRELIHDMVTKETLVRIRDTADAAAAFMIYKVTVNKSKNVQIFYITLTYSTCIAFIIPSVKYRMFPVTSSTKNASEHLPYVMWMPLDQNEHNLTALIIQIFCAFLATNYYCFIQCILVILPLNVNFRLKVLASNLRSVDSLVTTEEVGNREDVRNKLRCCIIEHIDIIRNCRLLSETIKYLMLLEFLLSSAQISLILFEITTTNDKNLIFFSLFHIFQVLVQLLILYWYADEIRVQSSAISIVLYGMKWYQYNKTINKSIQIMMIRSQRPLSLTVGPFGEMSLAMAMKVTIPFDICFTSHVFFSL</sequence>
<evidence type="ECO:0000313" key="12">
    <source>
        <dbReference type="Proteomes" id="UP001159042"/>
    </source>
</evidence>
<feature type="transmembrane region" description="Helical" evidence="10">
    <location>
        <begin position="36"/>
        <end position="56"/>
    </location>
</feature>
<evidence type="ECO:0000256" key="9">
    <source>
        <dbReference type="ARBA" id="ARBA00023224"/>
    </source>
</evidence>
<comment type="caution">
    <text evidence="11">The sequence shown here is derived from an EMBL/GenBank/DDBJ whole genome shotgun (WGS) entry which is preliminary data.</text>
</comment>
<dbReference type="GO" id="GO:0005886">
    <property type="term" value="C:plasma membrane"/>
    <property type="evidence" value="ECO:0007669"/>
    <property type="project" value="UniProtKB-SubCell"/>
</dbReference>
<protein>
    <recommendedName>
        <fullName evidence="10">Odorant receptor</fullName>
    </recommendedName>
</protein>
<feature type="transmembrane region" description="Helical" evidence="10">
    <location>
        <begin position="272"/>
        <end position="294"/>
    </location>
</feature>
<dbReference type="GO" id="GO:0005549">
    <property type="term" value="F:odorant binding"/>
    <property type="evidence" value="ECO:0007669"/>
    <property type="project" value="InterPro"/>
</dbReference>
<evidence type="ECO:0000256" key="8">
    <source>
        <dbReference type="ARBA" id="ARBA00023170"/>
    </source>
</evidence>
<evidence type="ECO:0000256" key="10">
    <source>
        <dbReference type="RuleBase" id="RU351113"/>
    </source>
</evidence>
<comment type="similarity">
    <text evidence="10">Belongs to the insect chemoreceptor superfamily. Heteromeric odorant receptor channel (TC 1.A.69) family.</text>
</comment>
<dbReference type="Pfam" id="PF02949">
    <property type="entry name" value="7tm_6"/>
    <property type="match status" value="1"/>
</dbReference>
<gene>
    <name evidence="11" type="ORF">NQ315_000917</name>
</gene>
<feature type="transmembrane region" description="Helical" evidence="10">
    <location>
        <begin position="6"/>
        <end position="24"/>
    </location>
</feature>
<dbReference type="GO" id="GO:0004984">
    <property type="term" value="F:olfactory receptor activity"/>
    <property type="evidence" value="ECO:0007669"/>
    <property type="project" value="InterPro"/>
</dbReference>
<evidence type="ECO:0000256" key="7">
    <source>
        <dbReference type="ARBA" id="ARBA00023136"/>
    </source>
</evidence>
<proteinExistence type="inferred from homology"/>
<keyword evidence="3 10" id="KW-0716">Sensory transduction</keyword>
<keyword evidence="8 10" id="KW-0675">Receptor</keyword>
<keyword evidence="4 10" id="KW-0812">Transmembrane</keyword>
<evidence type="ECO:0000256" key="6">
    <source>
        <dbReference type="ARBA" id="ARBA00022989"/>
    </source>
</evidence>